<evidence type="ECO:0000313" key="4">
    <source>
        <dbReference type="EMBL" id="VEL09799.1"/>
    </source>
</evidence>
<dbReference type="AlphaFoldDB" id="A0A3S5A1Z4"/>
<proteinExistence type="predicted"/>
<reference evidence="4" key="1">
    <citation type="submission" date="2018-11" db="EMBL/GenBank/DDBJ databases">
        <authorList>
            <consortium name="Pathogen Informatics"/>
        </authorList>
    </citation>
    <scope>NUCLEOTIDE SEQUENCE</scope>
</reference>
<keyword evidence="5" id="KW-1185">Reference proteome</keyword>
<dbReference type="OrthoDB" id="5829758at2759"/>
<dbReference type="InterPro" id="IPR039663">
    <property type="entry name" value="AIP/AIPL1/TTC9"/>
</dbReference>
<keyword evidence="1" id="KW-0677">Repeat</keyword>
<dbReference type="PANTHER" id="PTHR11242:SF0">
    <property type="entry name" value="TPR_REGION DOMAIN-CONTAINING PROTEIN"/>
    <property type="match status" value="1"/>
</dbReference>
<evidence type="ECO:0000256" key="2">
    <source>
        <dbReference type="ARBA" id="ARBA00022803"/>
    </source>
</evidence>
<dbReference type="EMBL" id="CAAALY010007268">
    <property type="protein sequence ID" value="VEL09799.1"/>
    <property type="molecule type" value="Genomic_DNA"/>
</dbReference>
<gene>
    <name evidence="4" type="ORF">PXEA_LOCUS3239</name>
</gene>
<protein>
    <submittedName>
        <fullName evidence="4">Uncharacterized protein</fullName>
    </submittedName>
</protein>
<feature type="non-terminal residue" evidence="4">
    <location>
        <position position="1"/>
    </location>
</feature>
<evidence type="ECO:0000256" key="3">
    <source>
        <dbReference type="PROSITE-ProRule" id="PRU00339"/>
    </source>
</evidence>
<feature type="repeat" description="TPR" evidence="3">
    <location>
        <begin position="20"/>
        <end position="53"/>
    </location>
</feature>
<name>A0A3S5A1Z4_9PLAT</name>
<dbReference type="PROSITE" id="PS50005">
    <property type="entry name" value="TPR"/>
    <property type="match status" value="1"/>
</dbReference>
<dbReference type="Gene3D" id="1.25.40.10">
    <property type="entry name" value="Tetratricopeptide repeat domain"/>
    <property type="match status" value="1"/>
</dbReference>
<sequence>EFYKAIDNCNEVISRDTENVKALYRRGKCYFETWDLDLAEADLKRAAKLSPSLAAMVQTDLATLAEKKRNREMADRRLLAGKMSLQSSNG</sequence>
<dbReference type="Proteomes" id="UP000784294">
    <property type="component" value="Unassembled WGS sequence"/>
</dbReference>
<evidence type="ECO:0000313" key="5">
    <source>
        <dbReference type="Proteomes" id="UP000784294"/>
    </source>
</evidence>
<accession>A0A3S5A1Z4</accession>
<comment type="caution">
    <text evidence="4">The sequence shown here is derived from an EMBL/GenBank/DDBJ whole genome shotgun (WGS) entry which is preliminary data.</text>
</comment>
<keyword evidence="2 3" id="KW-0802">TPR repeat</keyword>
<dbReference type="PANTHER" id="PTHR11242">
    <property type="entry name" value="ARYL HYDROCARBON RECEPTOR INTERACTING PROTEIN RELATED"/>
    <property type="match status" value="1"/>
</dbReference>
<evidence type="ECO:0000256" key="1">
    <source>
        <dbReference type="ARBA" id="ARBA00022737"/>
    </source>
</evidence>
<organism evidence="4 5">
    <name type="scientific">Protopolystoma xenopodis</name>
    <dbReference type="NCBI Taxonomy" id="117903"/>
    <lineage>
        <taxon>Eukaryota</taxon>
        <taxon>Metazoa</taxon>
        <taxon>Spiralia</taxon>
        <taxon>Lophotrochozoa</taxon>
        <taxon>Platyhelminthes</taxon>
        <taxon>Monogenea</taxon>
        <taxon>Polyopisthocotylea</taxon>
        <taxon>Polystomatidea</taxon>
        <taxon>Polystomatidae</taxon>
        <taxon>Protopolystoma</taxon>
    </lineage>
</organism>
<dbReference type="InterPro" id="IPR019734">
    <property type="entry name" value="TPR_rpt"/>
</dbReference>
<dbReference type="InterPro" id="IPR013105">
    <property type="entry name" value="TPR_2"/>
</dbReference>
<dbReference type="InterPro" id="IPR011990">
    <property type="entry name" value="TPR-like_helical_dom_sf"/>
</dbReference>
<dbReference type="Pfam" id="PF07719">
    <property type="entry name" value="TPR_2"/>
    <property type="match status" value="1"/>
</dbReference>
<dbReference type="SUPFAM" id="SSF48452">
    <property type="entry name" value="TPR-like"/>
    <property type="match status" value="1"/>
</dbReference>